<evidence type="ECO:0000313" key="2">
    <source>
        <dbReference type="EMBL" id="KAG9330303.1"/>
    </source>
</evidence>
<dbReference type="InterPro" id="IPR001173">
    <property type="entry name" value="Glyco_trans_2-like"/>
</dbReference>
<name>A0A8T2MRR0_9TELE</name>
<dbReference type="InterPro" id="IPR029044">
    <property type="entry name" value="Nucleotide-diphossugar_trans"/>
</dbReference>
<dbReference type="AlphaFoldDB" id="A0A8T2MRR0"/>
<dbReference type="Pfam" id="PF00535">
    <property type="entry name" value="Glycos_transf_2"/>
    <property type="match status" value="1"/>
</dbReference>
<dbReference type="Gene3D" id="3.90.550.10">
    <property type="entry name" value="Spore Coat Polysaccharide Biosynthesis Protein SpsA, Chain A"/>
    <property type="match status" value="1"/>
</dbReference>
<comment type="caution">
    <text evidence="2">The sequence shown here is derived from an EMBL/GenBank/DDBJ whole genome shotgun (WGS) entry which is preliminary data.</text>
</comment>
<evidence type="ECO:0000259" key="1">
    <source>
        <dbReference type="Pfam" id="PF00535"/>
    </source>
</evidence>
<accession>A0A8T2MRR0</accession>
<feature type="non-terminal residue" evidence="2">
    <location>
        <position position="113"/>
    </location>
</feature>
<gene>
    <name evidence="2" type="ORF">JZ751_025776</name>
</gene>
<dbReference type="Proteomes" id="UP000824540">
    <property type="component" value="Unassembled WGS sequence"/>
</dbReference>
<sequence>MNANVPVKLAEQDECVPSKRLCTDQNAAQYEVLGGDAKEDNGIDVSIILPVYNASCWLDECLQAVLEQDFQGTMELSVFDDASKPRFPGLSAGAPAAGNKDFKLVRAVLGGEL</sequence>
<proteinExistence type="predicted"/>
<reference evidence="2" key="1">
    <citation type="thesis" date="2021" institute="BYU ScholarsArchive" country="Provo, UT, USA">
        <title>Applications of and Algorithms for Genome Assembly and Genomic Analyses with an Emphasis on Marine Teleosts.</title>
        <authorList>
            <person name="Pickett B.D."/>
        </authorList>
    </citation>
    <scope>NUCLEOTIDE SEQUENCE</scope>
    <source>
        <strain evidence="2">HI-2016</strain>
    </source>
</reference>
<feature type="domain" description="Glycosyltransferase 2-like" evidence="1">
    <location>
        <begin position="46"/>
        <end position="89"/>
    </location>
</feature>
<dbReference type="EMBL" id="JAFBMS010000658">
    <property type="protein sequence ID" value="KAG9330303.1"/>
    <property type="molecule type" value="Genomic_DNA"/>
</dbReference>
<dbReference type="PANTHER" id="PTHR22916:SF3">
    <property type="entry name" value="UDP-GLCNAC:BETAGAL BETA-1,3-N-ACETYLGLUCOSAMINYLTRANSFERASE-LIKE PROTEIN 1"/>
    <property type="match status" value="1"/>
</dbReference>
<dbReference type="OrthoDB" id="206708at2759"/>
<evidence type="ECO:0000313" key="3">
    <source>
        <dbReference type="Proteomes" id="UP000824540"/>
    </source>
</evidence>
<dbReference type="SUPFAM" id="SSF53448">
    <property type="entry name" value="Nucleotide-diphospho-sugar transferases"/>
    <property type="match status" value="1"/>
</dbReference>
<organism evidence="2 3">
    <name type="scientific">Albula glossodonta</name>
    <name type="common">roundjaw bonefish</name>
    <dbReference type="NCBI Taxonomy" id="121402"/>
    <lineage>
        <taxon>Eukaryota</taxon>
        <taxon>Metazoa</taxon>
        <taxon>Chordata</taxon>
        <taxon>Craniata</taxon>
        <taxon>Vertebrata</taxon>
        <taxon>Euteleostomi</taxon>
        <taxon>Actinopterygii</taxon>
        <taxon>Neopterygii</taxon>
        <taxon>Teleostei</taxon>
        <taxon>Albuliformes</taxon>
        <taxon>Albulidae</taxon>
        <taxon>Albula</taxon>
    </lineage>
</organism>
<keyword evidence="3" id="KW-1185">Reference proteome</keyword>
<dbReference type="PANTHER" id="PTHR22916">
    <property type="entry name" value="GLYCOSYLTRANSFERASE"/>
    <property type="match status" value="1"/>
</dbReference>
<dbReference type="GO" id="GO:0016758">
    <property type="term" value="F:hexosyltransferase activity"/>
    <property type="evidence" value="ECO:0007669"/>
    <property type="project" value="UniProtKB-ARBA"/>
</dbReference>
<protein>
    <recommendedName>
        <fullName evidence="1">Glycosyltransferase 2-like domain-containing protein</fullName>
    </recommendedName>
</protein>